<evidence type="ECO:0000256" key="1">
    <source>
        <dbReference type="SAM" id="Phobius"/>
    </source>
</evidence>
<name>G8R7V1_OWEHD</name>
<dbReference type="EMBL" id="CP003156">
    <property type="protein sequence ID" value="AEV33482.1"/>
    <property type="molecule type" value="Genomic_DNA"/>
</dbReference>
<reference evidence="2 3" key="1">
    <citation type="journal article" date="2012" name="Stand. Genomic Sci.">
        <title>Genome sequence of the orange-pigmented seawater bacterium Owenweeksia hongkongensis type strain (UST20020801(T)).</title>
        <authorList>
            <person name="Riedel T."/>
            <person name="Held B."/>
            <person name="Nolan M."/>
            <person name="Lucas S."/>
            <person name="Lapidus A."/>
            <person name="Tice H."/>
            <person name="Del Rio T.G."/>
            <person name="Cheng J.F."/>
            <person name="Han C."/>
            <person name="Tapia R."/>
            <person name="Goodwin L.A."/>
            <person name="Pitluck S."/>
            <person name="Liolios K."/>
            <person name="Mavromatis K."/>
            <person name="Pagani I."/>
            <person name="Ivanova N."/>
            <person name="Mikhailova N."/>
            <person name="Pati A."/>
            <person name="Chen A."/>
            <person name="Palaniappan K."/>
            <person name="Rohde M."/>
            <person name="Tindall B.J."/>
            <person name="Detter J.C."/>
            <person name="Goker M."/>
            <person name="Woyke T."/>
            <person name="Bristow J."/>
            <person name="Eisen J.A."/>
            <person name="Markowitz V."/>
            <person name="Hugenholtz P."/>
            <person name="Klenk H.P."/>
            <person name="Kyrpides N.C."/>
        </authorList>
    </citation>
    <scope>NUCLEOTIDE SEQUENCE</scope>
    <source>
        <strain evidence="3">DSM 17368 / JCM 12287 / NRRL B-23963</strain>
    </source>
</reference>
<accession>G8R7V1</accession>
<dbReference type="Proteomes" id="UP000005631">
    <property type="component" value="Chromosome"/>
</dbReference>
<keyword evidence="1" id="KW-0472">Membrane</keyword>
<protein>
    <submittedName>
        <fullName evidence="2">Uncharacterized protein</fullName>
    </submittedName>
</protein>
<dbReference type="KEGG" id="oho:Oweho_2512"/>
<dbReference type="STRING" id="926562.Oweho_2512"/>
<dbReference type="AlphaFoldDB" id="G8R7V1"/>
<evidence type="ECO:0000313" key="2">
    <source>
        <dbReference type="EMBL" id="AEV33482.1"/>
    </source>
</evidence>
<proteinExistence type="predicted"/>
<keyword evidence="1" id="KW-0812">Transmembrane</keyword>
<sequence>MKKPKENPSRTWLDTLGFIFLGDTFGLSYNFSFALGIVLLFLGLTLAVLSALNLNFIKATSGVLLILVGVLTCRKALNKRRKQQ</sequence>
<feature type="transmembrane region" description="Helical" evidence="1">
    <location>
        <begin position="56"/>
        <end position="77"/>
    </location>
</feature>
<gene>
    <name evidence="2" type="ordered locus">Oweho_2512</name>
</gene>
<dbReference type="HOGENOM" id="CLU_2524361_0_0_10"/>
<keyword evidence="3" id="KW-1185">Reference proteome</keyword>
<evidence type="ECO:0000313" key="3">
    <source>
        <dbReference type="Proteomes" id="UP000005631"/>
    </source>
</evidence>
<feature type="transmembrane region" description="Helical" evidence="1">
    <location>
        <begin position="29"/>
        <end position="50"/>
    </location>
</feature>
<keyword evidence="1" id="KW-1133">Transmembrane helix</keyword>
<organism evidence="2 3">
    <name type="scientific">Owenweeksia hongkongensis (strain DSM 17368 / CIP 108786 / JCM 12287 / NRRL B-23963 / UST20020801)</name>
    <dbReference type="NCBI Taxonomy" id="926562"/>
    <lineage>
        <taxon>Bacteria</taxon>
        <taxon>Pseudomonadati</taxon>
        <taxon>Bacteroidota</taxon>
        <taxon>Flavobacteriia</taxon>
        <taxon>Flavobacteriales</taxon>
        <taxon>Owenweeksiaceae</taxon>
        <taxon>Owenweeksia</taxon>
    </lineage>
</organism>
<dbReference type="RefSeq" id="WP_014202831.1">
    <property type="nucleotide sequence ID" value="NC_016599.1"/>
</dbReference>